<feature type="transmembrane region" description="Helical" evidence="6">
    <location>
        <begin position="279"/>
        <end position="295"/>
    </location>
</feature>
<gene>
    <name evidence="8" type="ORF">DKG74_09815</name>
</gene>
<comment type="subcellular location">
    <subcellularLocation>
        <location evidence="1">Membrane</location>
        <topology evidence="1">Multi-pass membrane protein</topology>
    </subcellularLocation>
</comment>
<dbReference type="AlphaFoldDB" id="A0A317EC30"/>
<dbReference type="OrthoDB" id="5430053at2"/>
<dbReference type="InterPro" id="IPR000620">
    <property type="entry name" value="EamA_dom"/>
</dbReference>
<keyword evidence="9" id="KW-1185">Reference proteome</keyword>
<feature type="transmembrane region" description="Helical" evidence="6">
    <location>
        <begin position="159"/>
        <end position="180"/>
    </location>
</feature>
<evidence type="ECO:0000313" key="9">
    <source>
        <dbReference type="Proteomes" id="UP000245461"/>
    </source>
</evidence>
<comment type="caution">
    <text evidence="8">The sequence shown here is derived from an EMBL/GenBank/DDBJ whole genome shotgun (WGS) entry which is preliminary data.</text>
</comment>
<feature type="domain" description="EamA" evidence="7">
    <location>
        <begin position="10"/>
        <end position="147"/>
    </location>
</feature>
<organism evidence="8 9">
    <name type="scientific">Zavarzinia aquatilis</name>
    <dbReference type="NCBI Taxonomy" id="2211142"/>
    <lineage>
        <taxon>Bacteria</taxon>
        <taxon>Pseudomonadati</taxon>
        <taxon>Pseudomonadota</taxon>
        <taxon>Alphaproteobacteria</taxon>
        <taxon>Rhodospirillales</taxon>
        <taxon>Zavarziniaceae</taxon>
        <taxon>Zavarzinia</taxon>
    </lineage>
</organism>
<comment type="similarity">
    <text evidence="2">Belongs to the EamA transporter family.</text>
</comment>
<feature type="transmembrane region" description="Helical" evidence="6">
    <location>
        <begin position="103"/>
        <end position="125"/>
    </location>
</feature>
<feature type="transmembrane region" description="Helical" evidence="6">
    <location>
        <begin position="36"/>
        <end position="55"/>
    </location>
</feature>
<keyword evidence="5 6" id="KW-0472">Membrane</keyword>
<proteinExistence type="inferred from homology"/>
<dbReference type="InterPro" id="IPR050638">
    <property type="entry name" value="AA-Vitamin_Transporters"/>
</dbReference>
<dbReference type="PANTHER" id="PTHR32322:SF2">
    <property type="entry name" value="EAMA DOMAIN-CONTAINING PROTEIN"/>
    <property type="match status" value="1"/>
</dbReference>
<dbReference type="Gene3D" id="1.10.3730.20">
    <property type="match status" value="1"/>
</dbReference>
<feature type="transmembrane region" description="Helical" evidence="6">
    <location>
        <begin position="76"/>
        <end position="97"/>
    </location>
</feature>
<keyword evidence="3 6" id="KW-0812">Transmembrane</keyword>
<feature type="domain" description="EamA" evidence="7">
    <location>
        <begin position="161"/>
        <end position="296"/>
    </location>
</feature>
<evidence type="ECO:0000313" key="8">
    <source>
        <dbReference type="EMBL" id="PWR22725.1"/>
    </source>
</evidence>
<dbReference type="SUPFAM" id="SSF103481">
    <property type="entry name" value="Multidrug resistance efflux transporter EmrE"/>
    <property type="match status" value="2"/>
</dbReference>
<evidence type="ECO:0000256" key="5">
    <source>
        <dbReference type="ARBA" id="ARBA00023136"/>
    </source>
</evidence>
<dbReference type="Pfam" id="PF00892">
    <property type="entry name" value="EamA"/>
    <property type="match status" value="2"/>
</dbReference>
<name>A0A317EC30_9PROT</name>
<evidence type="ECO:0000256" key="2">
    <source>
        <dbReference type="ARBA" id="ARBA00007362"/>
    </source>
</evidence>
<keyword evidence="4 6" id="KW-1133">Transmembrane helix</keyword>
<dbReference type="InterPro" id="IPR037185">
    <property type="entry name" value="EmrE-like"/>
</dbReference>
<protein>
    <submittedName>
        <fullName evidence="8">EamA family transporter</fullName>
    </submittedName>
</protein>
<dbReference type="GO" id="GO:0016020">
    <property type="term" value="C:membrane"/>
    <property type="evidence" value="ECO:0007669"/>
    <property type="project" value="UniProtKB-SubCell"/>
</dbReference>
<evidence type="ECO:0000259" key="7">
    <source>
        <dbReference type="Pfam" id="PF00892"/>
    </source>
</evidence>
<dbReference type="PANTHER" id="PTHR32322">
    <property type="entry name" value="INNER MEMBRANE TRANSPORTER"/>
    <property type="match status" value="1"/>
</dbReference>
<feature type="transmembrane region" description="Helical" evidence="6">
    <location>
        <begin position="256"/>
        <end position="273"/>
    </location>
</feature>
<dbReference type="EMBL" id="QGLE01000005">
    <property type="protein sequence ID" value="PWR22725.1"/>
    <property type="molecule type" value="Genomic_DNA"/>
</dbReference>
<accession>A0A317EC30</accession>
<evidence type="ECO:0000256" key="1">
    <source>
        <dbReference type="ARBA" id="ARBA00004141"/>
    </source>
</evidence>
<feature type="transmembrane region" description="Helical" evidence="6">
    <location>
        <begin position="224"/>
        <end position="244"/>
    </location>
</feature>
<feature type="transmembrane region" description="Helical" evidence="6">
    <location>
        <begin position="132"/>
        <end position="153"/>
    </location>
</feature>
<dbReference type="Proteomes" id="UP000245461">
    <property type="component" value="Unassembled WGS sequence"/>
</dbReference>
<feature type="transmembrane region" description="Helical" evidence="6">
    <location>
        <begin position="192"/>
        <end position="212"/>
    </location>
</feature>
<evidence type="ECO:0000256" key="6">
    <source>
        <dbReference type="SAM" id="Phobius"/>
    </source>
</evidence>
<reference evidence="8 9" key="1">
    <citation type="submission" date="2018-05" db="EMBL/GenBank/DDBJ databases">
        <title>Zavarzinia sp. HR-AS.</title>
        <authorList>
            <person name="Lee Y."/>
            <person name="Jeon C.O."/>
        </authorList>
    </citation>
    <scope>NUCLEOTIDE SEQUENCE [LARGE SCALE GENOMIC DNA]</scope>
    <source>
        <strain evidence="8 9">HR-AS</strain>
    </source>
</reference>
<evidence type="ECO:0000256" key="4">
    <source>
        <dbReference type="ARBA" id="ARBA00022989"/>
    </source>
</evidence>
<evidence type="ECO:0000256" key="3">
    <source>
        <dbReference type="ARBA" id="ARBA00022692"/>
    </source>
</evidence>
<sequence length="317" mass="33407">MRGGRLPYLATLVAATFLMGSSFVAGKILLIHGVPAILLVGWRFLLAAVATLPLLALSDGGLWQNLFPKGLGARRWALAALIGVLQTALTMGLLFLAMEHVSASTAAILLFTNPVWVALLGRVFLGEPLHGVRVVGLVLGLCGAALAIGVSGMGGGDDALIGALIGLGSALAWATSTIVNKRSNLPMPAWSLSFWQMFSGSVALLLFAALRGQEWPPGTTPVQWLWFLWLAIPGSTASFGLWFIALRKGGATRSSGYLFLAPLFATLVSWAVLDTGIGWLQGLGGVLVGTGLWLVNRELPARSDAERFREALAEGRP</sequence>